<dbReference type="AlphaFoldDB" id="A0A437QXW2"/>
<sequence length="396" mass="41379">MLIGPDGTTAKPKVACLVVAAGRGLRAGGGLPKQYRPIAGIPMLKRTLQALASFDCIDTVLPVIGHGDVPDFESQVGQITGVLPPVFGGATRQASVLCGLEALASAGPPDLVLVHDGARPFVSVTMVERVIVALRNGSAAVIPVLPVTDTIKRVDEDRHIVRETVDRTVLRRVQTPQGFRFDVLLDAHRAATGAELTDDAAVMEQAGADVNAVDGDAENTKITTPEDFQEADRKMIASQSVRTGMGFDVHRFEPGDAVTLCGVSIPHTARLAGHSDADVGLHALTDAILGAIAAGDIGDHFPPSDPQWKGAASDRFLRHAADLVAARGGAVTHVDVTLICEKPKIGPHKEAMRMTIAGILGVDIDQVSVKATTTEKLGFTGRGEGIAAQAVASVRV</sequence>
<feature type="site" description="Transition state stabilizer" evidence="14">
    <location>
        <position position="33"/>
    </location>
</feature>
<dbReference type="HAMAP" id="MF_00107">
    <property type="entry name" value="IspF"/>
    <property type="match status" value="1"/>
</dbReference>
<dbReference type="OrthoDB" id="9804336at2"/>
<dbReference type="NCBIfam" id="TIGR00453">
    <property type="entry name" value="ispD"/>
    <property type="match status" value="1"/>
</dbReference>
<evidence type="ECO:0000256" key="4">
    <source>
        <dbReference type="ARBA" id="ARBA00004709"/>
    </source>
</evidence>
<dbReference type="Proteomes" id="UP000287447">
    <property type="component" value="Unassembled WGS sequence"/>
</dbReference>
<dbReference type="PANTHER" id="PTHR43181">
    <property type="entry name" value="2-C-METHYL-D-ERYTHRITOL 2,4-CYCLODIPHOSPHATE SYNTHASE, CHLOROPLASTIC"/>
    <property type="match status" value="1"/>
</dbReference>
<evidence type="ECO:0000256" key="12">
    <source>
        <dbReference type="ARBA" id="ARBA00023239"/>
    </source>
</evidence>
<keyword evidence="12 14" id="KW-0456">Lyase</keyword>
<name>A0A437QXW2_9PROT</name>
<evidence type="ECO:0000313" key="17">
    <source>
        <dbReference type="Proteomes" id="UP000287447"/>
    </source>
</evidence>
<dbReference type="GO" id="GO:0016114">
    <property type="term" value="P:terpenoid biosynthetic process"/>
    <property type="evidence" value="ECO:0007669"/>
    <property type="project" value="InterPro"/>
</dbReference>
<dbReference type="GO" id="GO:0046872">
    <property type="term" value="F:metal ion binding"/>
    <property type="evidence" value="ECO:0007669"/>
    <property type="project" value="UniProtKB-KW"/>
</dbReference>
<dbReference type="EMBL" id="SADE01000001">
    <property type="protein sequence ID" value="RVU39361.1"/>
    <property type="molecule type" value="Genomic_DNA"/>
</dbReference>
<dbReference type="EC" id="4.6.1.12" evidence="14"/>
<keyword evidence="13 14" id="KW-0511">Multifunctional enzyme</keyword>
<feature type="binding site" evidence="14">
    <location>
        <begin position="296"/>
        <end position="298"/>
    </location>
    <ligand>
        <name>4-CDP-2-C-methyl-D-erythritol 2-phosphate</name>
        <dbReference type="ChEBI" id="CHEBI:57919"/>
    </ligand>
</feature>
<keyword evidence="11 14" id="KW-0414">Isoprene biosynthesis</keyword>
<feature type="site" description="Transition state stabilizer" evidence="14">
    <location>
        <position position="274"/>
    </location>
</feature>
<dbReference type="RefSeq" id="WP_127764732.1">
    <property type="nucleotide sequence ID" value="NZ_SADE01000001.1"/>
</dbReference>
<feature type="binding site" evidence="14">
    <location>
        <position position="282"/>
    </location>
    <ligand>
        <name>a divalent metal cation</name>
        <dbReference type="ChEBI" id="CHEBI:60240"/>
    </ligand>
</feature>
<evidence type="ECO:0000256" key="3">
    <source>
        <dbReference type="ARBA" id="ARBA00001968"/>
    </source>
</evidence>
<dbReference type="SUPFAM" id="SSF69765">
    <property type="entry name" value="IpsF-like"/>
    <property type="match status" value="1"/>
</dbReference>
<dbReference type="SUPFAM" id="SSF53448">
    <property type="entry name" value="Nucleotide-diphospho-sugar transferases"/>
    <property type="match status" value="1"/>
</dbReference>
<dbReference type="InterPro" id="IPR001228">
    <property type="entry name" value="IspD"/>
</dbReference>
<protein>
    <recommendedName>
        <fullName evidence="14">Bifunctional enzyme IspD/IspF</fullName>
    </recommendedName>
    <domain>
        <recommendedName>
            <fullName evidence="14">2-C-methyl-D-erythritol 4-phosphate cytidylyltransferase</fullName>
            <ecNumber evidence="14">2.7.7.60</ecNumber>
        </recommendedName>
        <alternativeName>
            <fullName evidence="14">4-diphosphocytidyl-2C-methyl-D-erythritol synthase</fullName>
        </alternativeName>
        <alternativeName>
            <fullName evidence="14">MEP cytidylyltransferase</fullName>
            <shortName evidence="14">MCT</shortName>
        </alternativeName>
    </domain>
    <domain>
        <recommendedName>
            <fullName evidence="14">2-C-methyl-D-erythritol 2,4-cyclodiphosphate synthase</fullName>
            <shortName evidence="14">MECDP-synthase</shortName>
            <shortName evidence="14">MECPP-synthase</shortName>
            <shortName evidence="14">MECPS</shortName>
            <ecNumber evidence="14">4.6.1.12</ecNumber>
        </recommendedName>
    </domain>
</protein>
<dbReference type="HAMAP" id="MF_01520">
    <property type="entry name" value="IspDF"/>
    <property type="match status" value="1"/>
</dbReference>
<dbReference type="NCBIfam" id="NF006899">
    <property type="entry name" value="PRK09382.1"/>
    <property type="match status" value="1"/>
</dbReference>
<comment type="caution">
    <text evidence="16">The sequence shown here is derived from an EMBL/GenBank/DDBJ whole genome shotgun (WGS) entry which is preliminary data.</text>
</comment>
<dbReference type="InterPro" id="IPR029044">
    <property type="entry name" value="Nucleotide-diphossugar_trans"/>
</dbReference>
<evidence type="ECO:0000256" key="1">
    <source>
        <dbReference type="ARBA" id="ARBA00000200"/>
    </source>
</evidence>
<dbReference type="HAMAP" id="MF_00108">
    <property type="entry name" value="IspD"/>
    <property type="match status" value="1"/>
</dbReference>
<evidence type="ECO:0000313" key="16">
    <source>
        <dbReference type="EMBL" id="RVU39361.1"/>
    </source>
</evidence>
<dbReference type="EC" id="2.7.7.60" evidence="14"/>
<keyword evidence="17" id="KW-1185">Reference proteome</keyword>
<dbReference type="NCBIfam" id="TIGR00151">
    <property type="entry name" value="ispF"/>
    <property type="match status" value="1"/>
</dbReference>
<dbReference type="GO" id="GO:0050518">
    <property type="term" value="F:2-C-methyl-D-erythritol 4-phosphate cytidylyltransferase activity"/>
    <property type="evidence" value="ECO:0007669"/>
    <property type="project" value="UniProtKB-UniRule"/>
</dbReference>
<evidence type="ECO:0000256" key="11">
    <source>
        <dbReference type="ARBA" id="ARBA00023229"/>
    </source>
</evidence>
<comment type="cofactor">
    <cofactor evidence="3 14">
        <name>a divalent metal cation</name>
        <dbReference type="ChEBI" id="CHEBI:60240"/>
    </cofactor>
</comment>
<feature type="region of interest" description="2-C-methyl-D-erythritol 4-phosphate cytidylyltransferase" evidence="14">
    <location>
        <begin position="1"/>
        <end position="241"/>
    </location>
</feature>
<evidence type="ECO:0000256" key="14">
    <source>
        <dbReference type="HAMAP-Rule" id="MF_01520"/>
    </source>
</evidence>
<comment type="similarity">
    <text evidence="7">Belongs to the IspD/TarI cytidylyltransferase family. IspD subfamily.</text>
</comment>
<evidence type="ECO:0000256" key="9">
    <source>
        <dbReference type="ARBA" id="ARBA00022695"/>
    </source>
</evidence>
<dbReference type="InterPro" id="IPR018294">
    <property type="entry name" value="ISPD_synthase_CS"/>
</dbReference>
<comment type="similarity">
    <text evidence="14">In the C-terminal section; belongs to the IspF family.</text>
</comment>
<dbReference type="PANTHER" id="PTHR43181:SF1">
    <property type="entry name" value="2-C-METHYL-D-ERYTHRITOL 2,4-CYCLODIPHOSPHATE SYNTHASE, CHLOROPLASTIC"/>
    <property type="match status" value="1"/>
</dbReference>
<comment type="pathway">
    <text evidence="4 14">Isoprenoid biosynthesis; isopentenyl diphosphate biosynthesis via DXP pathway; isopentenyl diphosphate from 1-deoxy-D-xylulose 5-phosphate: step 4/6.</text>
</comment>
<dbReference type="GO" id="GO:0008685">
    <property type="term" value="F:2-C-methyl-D-erythritol 2,4-cyclodiphosphate synthase activity"/>
    <property type="evidence" value="ECO:0007669"/>
    <property type="project" value="UniProtKB-UniRule"/>
</dbReference>
<feature type="site" description="Transition state stabilizer" evidence="14">
    <location>
        <position position="373"/>
    </location>
</feature>
<gene>
    <name evidence="14" type="primary">ispDF</name>
    <name evidence="16" type="ORF">EOI86_09005</name>
</gene>
<dbReference type="Gene3D" id="3.30.1330.50">
    <property type="entry name" value="2-C-methyl-D-erythritol 2,4-cyclodiphosphate synthase"/>
    <property type="match status" value="1"/>
</dbReference>
<evidence type="ECO:0000256" key="8">
    <source>
        <dbReference type="ARBA" id="ARBA00022679"/>
    </source>
</evidence>
<dbReference type="Gene3D" id="3.90.550.10">
    <property type="entry name" value="Spore Coat Polysaccharide Biosynthesis Protein SpsA, Chain A"/>
    <property type="match status" value="1"/>
</dbReference>
<organism evidence="16 17">
    <name type="scientific">Hwanghaeella grinnelliae</name>
    <dbReference type="NCBI Taxonomy" id="2500179"/>
    <lineage>
        <taxon>Bacteria</taxon>
        <taxon>Pseudomonadati</taxon>
        <taxon>Pseudomonadota</taxon>
        <taxon>Alphaproteobacteria</taxon>
        <taxon>Rhodospirillales</taxon>
        <taxon>Rhodospirillaceae</taxon>
        <taxon>Hwanghaeella</taxon>
    </lineage>
</organism>
<dbReference type="PROSITE" id="PS01295">
    <property type="entry name" value="ISPD"/>
    <property type="match status" value="1"/>
</dbReference>
<feature type="site" description="Positions MEP for the nucleophilic attack" evidence="14">
    <location>
        <position position="167"/>
    </location>
</feature>
<feature type="binding site" evidence="14">
    <location>
        <begin position="372"/>
        <end position="375"/>
    </location>
    <ligand>
        <name>4-CDP-2-C-methyl-D-erythritol 2-phosphate</name>
        <dbReference type="ChEBI" id="CHEBI:57919"/>
    </ligand>
</feature>
<dbReference type="CDD" id="cd00554">
    <property type="entry name" value="MECDP_synthase"/>
    <property type="match status" value="1"/>
</dbReference>
<dbReference type="Pfam" id="PF02542">
    <property type="entry name" value="YgbB"/>
    <property type="match status" value="1"/>
</dbReference>
<dbReference type="InterPro" id="IPR034683">
    <property type="entry name" value="IspD/TarI"/>
</dbReference>
<proteinExistence type="inferred from homology"/>
<feature type="region of interest" description="2-C-methyl-D-erythritol 2,4-cyclodiphosphate synthase" evidence="14">
    <location>
        <begin position="242"/>
        <end position="396"/>
    </location>
</feature>
<evidence type="ECO:0000256" key="5">
    <source>
        <dbReference type="ARBA" id="ARBA00004787"/>
    </source>
</evidence>
<keyword evidence="9 14" id="KW-0548">Nucleotidyltransferase</keyword>
<feature type="site" description="Positions MEP for the nucleophilic attack" evidence="14">
    <location>
        <position position="221"/>
    </location>
</feature>
<comment type="similarity">
    <text evidence="6">Belongs to the IspF family.</text>
</comment>
<evidence type="ECO:0000256" key="10">
    <source>
        <dbReference type="ARBA" id="ARBA00022723"/>
    </source>
</evidence>
<dbReference type="CDD" id="cd02516">
    <property type="entry name" value="CDP-ME_synthetase"/>
    <property type="match status" value="1"/>
</dbReference>
<keyword evidence="8 14" id="KW-0808">Transferase</keyword>
<evidence type="ECO:0000256" key="7">
    <source>
        <dbReference type="ARBA" id="ARBA00009789"/>
    </source>
</evidence>
<keyword evidence="10 14" id="KW-0479">Metal-binding</keyword>
<evidence type="ECO:0000259" key="15">
    <source>
        <dbReference type="Pfam" id="PF02542"/>
    </source>
</evidence>
<accession>A0A437QXW2</accession>
<feature type="binding site" evidence="14">
    <location>
        <position position="382"/>
    </location>
    <ligand>
        <name>4-CDP-2-C-methyl-D-erythritol 2-phosphate</name>
        <dbReference type="ChEBI" id="CHEBI:57919"/>
    </ligand>
</feature>
<feature type="domain" description="2-C-methyl-D-erythritol 2,4-cyclodiphosphate synthase" evidence="15">
    <location>
        <begin position="242"/>
        <end position="394"/>
    </location>
</feature>
<dbReference type="Pfam" id="PF01128">
    <property type="entry name" value="IspD"/>
    <property type="match status" value="1"/>
</dbReference>
<comment type="catalytic activity">
    <reaction evidence="2 14">
        <text>2-C-methyl-D-erythritol 4-phosphate + CTP + H(+) = 4-CDP-2-C-methyl-D-erythritol + diphosphate</text>
        <dbReference type="Rhea" id="RHEA:13429"/>
        <dbReference type="ChEBI" id="CHEBI:15378"/>
        <dbReference type="ChEBI" id="CHEBI:33019"/>
        <dbReference type="ChEBI" id="CHEBI:37563"/>
        <dbReference type="ChEBI" id="CHEBI:57823"/>
        <dbReference type="ChEBI" id="CHEBI:58262"/>
        <dbReference type="EC" id="2.7.7.60"/>
    </reaction>
</comment>
<reference evidence="17" key="1">
    <citation type="submission" date="2019-01" db="EMBL/GenBank/DDBJ databases">
        <title>Gri0909 isolated from a small marine red alga.</title>
        <authorList>
            <person name="Kim J."/>
            <person name="Jeong S.E."/>
            <person name="Jeon C.O."/>
        </authorList>
    </citation>
    <scope>NUCLEOTIDE SEQUENCE [LARGE SCALE GENOMIC DNA]</scope>
    <source>
        <strain evidence="17">Gri0909</strain>
    </source>
</reference>
<dbReference type="FunFam" id="3.90.550.10:FF:000003">
    <property type="entry name" value="2-C-methyl-D-erythritol 4-phosphate cytidylyltransferase"/>
    <property type="match status" value="1"/>
</dbReference>
<dbReference type="InterPro" id="IPR036571">
    <property type="entry name" value="MECDP_synthase_sf"/>
</dbReference>
<feature type="site" description="Transition state stabilizer" evidence="14">
    <location>
        <position position="26"/>
    </location>
</feature>
<comment type="similarity">
    <text evidence="14">In the N-terminal section; belongs to the IspD/TarI cytidylyltransferase family. IspD subfamily.</text>
</comment>
<feature type="binding site" evidence="14">
    <location>
        <begin position="248"/>
        <end position="250"/>
    </location>
    <ligand>
        <name>4-CDP-2-C-methyl-D-erythritol 2-phosphate</name>
        <dbReference type="ChEBI" id="CHEBI:57919"/>
    </ligand>
</feature>
<feature type="binding site" evidence="14">
    <location>
        <position position="250"/>
    </location>
    <ligand>
        <name>a divalent metal cation</name>
        <dbReference type="ChEBI" id="CHEBI:60240"/>
    </ligand>
</feature>
<dbReference type="InterPro" id="IPR020555">
    <property type="entry name" value="MECDP_synthase_CS"/>
</dbReference>
<feature type="binding site" evidence="14">
    <location>
        <position position="379"/>
    </location>
    <ligand>
        <name>4-CDP-2-C-methyl-D-erythritol 2-phosphate</name>
        <dbReference type="ChEBI" id="CHEBI:57919"/>
    </ligand>
</feature>
<dbReference type="InterPro" id="IPR026596">
    <property type="entry name" value="IspD/F"/>
</dbReference>
<feature type="binding site" evidence="14">
    <location>
        <begin position="274"/>
        <end position="275"/>
    </location>
    <ligand>
        <name>4-CDP-2-C-methyl-D-erythritol 2-phosphate</name>
        <dbReference type="ChEBI" id="CHEBI:57919"/>
    </ligand>
</feature>
<evidence type="ECO:0000256" key="2">
    <source>
        <dbReference type="ARBA" id="ARBA00001282"/>
    </source>
</evidence>
<comment type="pathway">
    <text evidence="5 14">Isoprenoid biosynthesis; isopentenyl diphosphate biosynthesis via DXP pathway; isopentenyl diphosphate from 1-deoxy-D-xylulose 5-phosphate: step 2/6.</text>
</comment>
<comment type="function">
    <text evidence="14">Bifunctional enzyme that catalyzes the formation of 4-diphosphocytidyl-2-C-methyl-D-erythritol from CTP and 2-C-methyl-D-erythritol 4-phosphate (MEP) (IspD), and catalyzes the conversion of 4-diphosphocytidyl-2-C-methyl-D-erythritol 2-phosphate (CDP-ME2P) to 2-C-methyl-D-erythritol 2,4-cyclodiphosphate (ME-CPP) with a corresponding release of cytidine 5-monophosphate (CMP) (IspF).</text>
</comment>
<dbReference type="InterPro" id="IPR003526">
    <property type="entry name" value="MECDP_synthase"/>
</dbReference>
<dbReference type="PROSITE" id="PS01350">
    <property type="entry name" value="ISPF"/>
    <property type="match status" value="1"/>
</dbReference>
<comment type="caution">
    <text evidence="14">Lacks conserved residue(s) required for the propagation of feature annotation.</text>
</comment>
<comment type="catalytic activity">
    <reaction evidence="1 14">
        <text>4-CDP-2-C-methyl-D-erythritol 2-phosphate = 2-C-methyl-D-erythritol 2,4-cyclic diphosphate + CMP</text>
        <dbReference type="Rhea" id="RHEA:23864"/>
        <dbReference type="ChEBI" id="CHEBI:57919"/>
        <dbReference type="ChEBI" id="CHEBI:58483"/>
        <dbReference type="ChEBI" id="CHEBI:60377"/>
        <dbReference type="EC" id="4.6.1.12"/>
    </reaction>
</comment>
<dbReference type="GO" id="GO:0019288">
    <property type="term" value="P:isopentenyl diphosphate biosynthetic process, methylerythritol 4-phosphate pathway"/>
    <property type="evidence" value="ECO:0007669"/>
    <property type="project" value="UniProtKB-UniRule"/>
</dbReference>
<evidence type="ECO:0000256" key="13">
    <source>
        <dbReference type="ARBA" id="ARBA00023268"/>
    </source>
</evidence>
<evidence type="ECO:0000256" key="6">
    <source>
        <dbReference type="ARBA" id="ARBA00008480"/>
    </source>
</evidence>
<dbReference type="UniPathway" id="UPA00056">
    <property type="reaction ID" value="UER00093"/>
</dbReference>
<feature type="binding site" evidence="14">
    <location>
        <position position="248"/>
    </location>
    <ligand>
        <name>a divalent metal cation</name>
        <dbReference type="ChEBI" id="CHEBI:60240"/>
    </ligand>
</feature>